<feature type="transmembrane region" description="Helical" evidence="2">
    <location>
        <begin position="523"/>
        <end position="547"/>
    </location>
</feature>
<keyword evidence="4" id="KW-1185">Reference proteome</keyword>
<feature type="transmembrane region" description="Helical" evidence="2">
    <location>
        <begin position="553"/>
        <end position="572"/>
    </location>
</feature>
<evidence type="ECO:0000313" key="3">
    <source>
        <dbReference type="EMBL" id="KAK0746784.1"/>
    </source>
</evidence>
<organism evidence="3 4">
    <name type="scientific">Schizothecium vesticola</name>
    <dbReference type="NCBI Taxonomy" id="314040"/>
    <lineage>
        <taxon>Eukaryota</taxon>
        <taxon>Fungi</taxon>
        <taxon>Dikarya</taxon>
        <taxon>Ascomycota</taxon>
        <taxon>Pezizomycotina</taxon>
        <taxon>Sordariomycetes</taxon>
        <taxon>Sordariomycetidae</taxon>
        <taxon>Sordariales</taxon>
        <taxon>Schizotheciaceae</taxon>
        <taxon>Schizothecium</taxon>
    </lineage>
</organism>
<keyword evidence="2" id="KW-1133">Transmembrane helix</keyword>
<reference evidence="3" key="1">
    <citation type="submission" date="2023-06" db="EMBL/GenBank/DDBJ databases">
        <title>Genome-scale phylogeny and comparative genomics of the fungal order Sordariales.</title>
        <authorList>
            <consortium name="Lawrence Berkeley National Laboratory"/>
            <person name="Hensen N."/>
            <person name="Bonometti L."/>
            <person name="Westerberg I."/>
            <person name="Brannstrom I.O."/>
            <person name="Guillou S."/>
            <person name="Cros-Aarteil S."/>
            <person name="Calhoun S."/>
            <person name="Haridas S."/>
            <person name="Kuo A."/>
            <person name="Mondo S."/>
            <person name="Pangilinan J."/>
            <person name="Riley R."/>
            <person name="LaButti K."/>
            <person name="Andreopoulos B."/>
            <person name="Lipzen A."/>
            <person name="Chen C."/>
            <person name="Yanf M."/>
            <person name="Daum C."/>
            <person name="Ng V."/>
            <person name="Clum A."/>
            <person name="Steindorff A."/>
            <person name="Ohm R."/>
            <person name="Martin F."/>
            <person name="Silar P."/>
            <person name="Natvig D."/>
            <person name="Lalanne C."/>
            <person name="Gautier V."/>
            <person name="Ament-velasquez S.L."/>
            <person name="Kruys A."/>
            <person name="Hutchinson M.I."/>
            <person name="Powell A.J."/>
            <person name="Barry K."/>
            <person name="Miller A.N."/>
            <person name="Grigoriev I.V."/>
            <person name="Debuchy R."/>
            <person name="Gladieux P."/>
            <person name="Thoren M.H."/>
            <person name="Johannesson H."/>
        </authorList>
    </citation>
    <scope>NUCLEOTIDE SEQUENCE</scope>
    <source>
        <strain evidence="3">SMH3187-1</strain>
    </source>
</reference>
<feature type="transmembrane region" description="Helical" evidence="2">
    <location>
        <begin position="399"/>
        <end position="420"/>
    </location>
</feature>
<evidence type="ECO:0000313" key="4">
    <source>
        <dbReference type="Proteomes" id="UP001172155"/>
    </source>
</evidence>
<gene>
    <name evidence="3" type="ORF">B0T18DRAFT_159582</name>
</gene>
<dbReference type="Proteomes" id="UP001172155">
    <property type="component" value="Unassembled WGS sequence"/>
</dbReference>
<feature type="compositionally biased region" description="Basic and acidic residues" evidence="1">
    <location>
        <begin position="633"/>
        <end position="645"/>
    </location>
</feature>
<dbReference type="PANTHER" id="PTHR37577">
    <property type="entry name" value="INTEGRAL MEMBRANE PROTEIN"/>
    <property type="match status" value="1"/>
</dbReference>
<evidence type="ECO:0000256" key="1">
    <source>
        <dbReference type="SAM" id="MobiDB-lite"/>
    </source>
</evidence>
<protein>
    <submittedName>
        <fullName evidence="3">Uncharacterized protein</fullName>
    </submittedName>
</protein>
<accession>A0AA40EWR9</accession>
<feature type="transmembrane region" description="Helical" evidence="2">
    <location>
        <begin position="30"/>
        <end position="55"/>
    </location>
</feature>
<feature type="transmembrane region" description="Helical" evidence="2">
    <location>
        <begin position="233"/>
        <end position="256"/>
    </location>
</feature>
<feature type="transmembrane region" description="Helical" evidence="2">
    <location>
        <begin position="354"/>
        <end position="379"/>
    </location>
</feature>
<comment type="caution">
    <text evidence="3">The sequence shown here is derived from an EMBL/GenBank/DDBJ whole genome shotgun (WGS) entry which is preliminary data.</text>
</comment>
<keyword evidence="2" id="KW-0812">Transmembrane</keyword>
<dbReference type="EMBL" id="JAUKUD010000004">
    <property type="protein sequence ID" value="KAK0746784.1"/>
    <property type="molecule type" value="Genomic_DNA"/>
</dbReference>
<dbReference type="InterPro" id="IPR053018">
    <property type="entry name" value="Elsinochrome_Biosynth-Asso"/>
</dbReference>
<dbReference type="AlphaFoldDB" id="A0AA40EWR9"/>
<feature type="region of interest" description="Disordered" evidence="1">
    <location>
        <begin position="600"/>
        <end position="645"/>
    </location>
</feature>
<proteinExistence type="predicted"/>
<feature type="transmembrane region" description="Helical" evidence="2">
    <location>
        <begin position="189"/>
        <end position="213"/>
    </location>
</feature>
<sequence>MPPSATELNCTAQEWSISAQEWSISADADIVGPGVLAAFLVSSALTVFAVFAGYLSGSLGDEYMTHFDRAIIKSARFYTRFAKHWMESIIRNPCIRPPLIGNLDQVEFQSRAEAWKHAVSRFILSLGDQQLVTGLAILISGIANQKTLKVWEFRVILSLAWFSTTSHLATLDALRTYHESKPVVRHIRVLGMTAVLALLLYMFSLNMLVMSKYPMGAEEQFVQCVFNPETLPLSFNIVAFYGWGIPLLIVISGYYMRVSELYWGHWIPPSAYNVLFERNAHLPLKDFVGMDVTGITQPRLQVKDILGARQASAISRKLRNVARTRLQISTDPSLEGLSARGVLKRGLLHATGSILWLSDSFFTSFSGIAFSLSFGIAQLVRVRWIDQPPLEEDVGTMGFGQIMAIFLLVLPPLAAVESYYDYAESRASRQHAPGTGFPAAQLGNSTLVPGTAPPRLLAEFMDMTDHEGIHGAYDRHRKGIGRYFSFDIALLDNLEANHDQNALTGKKKKMLVRYQEMREVEASIPLSGAMILMLSFFASNVLLGVALHLSETSYSSALFFTGMYSSTIILVGRGALSIWNSRAEIYSIFEEENTLVEENAAEGSNGGTAGEPGAAVELTELDTSRRTATGLVEEGRLPQGVEERP</sequence>
<keyword evidence="2" id="KW-0472">Membrane</keyword>
<name>A0AA40EWR9_9PEZI</name>
<dbReference type="PANTHER" id="PTHR37577:SF1">
    <property type="entry name" value="INTEGRAL MEMBRANE PROTEIN"/>
    <property type="match status" value="1"/>
</dbReference>
<evidence type="ECO:0000256" key="2">
    <source>
        <dbReference type="SAM" id="Phobius"/>
    </source>
</evidence>